<reference evidence="2 3" key="1">
    <citation type="submission" date="2024-03" db="EMBL/GenBank/DDBJ databases">
        <title>Human intestinal bacterial collection.</title>
        <authorList>
            <person name="Pauvert C."/>
            <person name="Hitch T.C.A."/>
            <person name="Clavel T."/>
        </authorList>
    </citation>
    <scope>NUCLEOTIDE SEQUENCE [LARGE SCALE GENOMIC DNA]</scope>
    <source>
        <strain evidence="2 3">CLA-AP-H34</strain>
    </source>
</reference>
<dbReference type="Pfam" id="PF06541">
    <property type="entry name" value="ABC_trans_CmpB"/>
    <property type="match status" value="1"/>
</dbReference>
<feature type="transmembrane region" description="Helical" evidence="1">
    <location>
        <begin position="36"/>
        <end position="58"/>
    </location>
</feature>
<accession>A0ABV1ENE2</accession>
<name>A0ABV1ENE2_9FIRM</name>
<gene>
    <name evidence="2" type="ORF">WMO45_06100</name>
</gene>
<comment type="caution">
    <text evidence="2">The sequence shown here is derived from an EMBL/GenBank/DDBJ whole genome shotgun (WGS) entry which is preliminary data.</text>
</comment>
<keyword evidence="1" id="KW-0472">Membrane</keyword>
<dbReference type="Proteomes" id="UP001440599">
    <property type="component" value="Unassembled WGS sequence"/>
</dbReference>
<evidence type="ECO:0000313" key="3">
    <source>
        <dbReference type="Proteomes" id="UP001440599"/>
    </source>
</evidence>
<feature type="transmembrane region" description="Helical" evidence="1">
    <location>
        <begin position="106"/>
        <end position="126"/>
    </location>
</feature>
<keyword evidence="3" id="KW-1185">Reference proteome</keyword>
<keyword evidence="1" id="KW-1133">Transmembrane helix</keyword>
<organism evidence="2 3">
    <name type="scientific">Flavonifractor hominis</name>
    <dbReference type="NCBI Taxonomy" id="3133178"/>
    <lineage>
        <taxon>Bacteria</taxon>
        <taxon>Bacillati</taxon>
        <taxon>Bacillota</taxon>
        <taxon>Clostridia</taxon>
        <taxon>Eubacteriales</taxon>
        <taxon>Oscillospiraceae</taxon>
        <taxon>Flavonifractor</taxon>
    </lineage>
</organism>
<protein>
    <submittedName>
        <fullName evidence="2">ABC transporter permease</fullName>
    </submittedName>
</protein>
<evidence type="ECO:0000313" key="2">
    <source>
        <dbReference type="EMBL" id="MEQ2456090.1"/>
    </source>
</evidence>
<evidence type="ECO:0000256" key="1">
    <source>
        <dbReference type="SAM" id="Phobius"/>
    </source>
</evidence>
<dbReference type="InterPro" id="IPR010540">
    <property type="entry name" value="CmpB_TMEM229"/>
</dbReference>
<feature type="transmembrane region" description="Helical" evidence="1">
    <location>
        <begin position="138"/>
        <end position="159"/>
    </location>
</feature>
<feature type="transmembrane region" description="Helical" evidence="1">
    <location>
        <begin position="64"/>
        <end position="85"/>
    </location>
</feature>
<proteinExistence type="predicted"/>
<dbReference type="EMBL" id="JBBMFT010000003">
    <property type="protein sequence ID" value="MEQ2456090.1"/>
    <property type="molecule type" value="Genomic_DNA"/>
</dbReference>
<keyword evidence="1" id="KW-0812">Transmembrane</keyword>
<dbReference type="RefSeq" id="WP_349139668.1">
    <property type="nucleotide sequence ID" value="NZ_JBBMFT010000003.1"/>
</dbReference>
<feature type="transmembrane region" description="Helical" evidence="1">
    <location>
        <begin position="6"/>
        <end position="24"/>
    </location>
</feature>
<sequence length="180" mass="21143">MTWFWYFLIYSFVGFLIEVCYVHITGNAKRDRKCRLFLPICPVYGLGALGLLCLPAEIQQTPWLLFPAAVFICTGVEWFTGFFYEKVFRVCFWDYSHLPMHLGRHACLRFALCWGILALLIFYLLHPWVTWLVMHIPPWLAPPTAAFLLVDTLLTAALLRRTRDTDVLRWYLRLSRHSPA</sequence>